<proteinExistence type="predicted"/>
<evidence type="ECO:0000313" key="2">
    <source>
        <dbReference type="EMBL" id="KAJ4947428.1"/>
    </source>
</evidence>
<dbReference type="Proteomes" id="UP001219934">
    <property type="component" value="Unassembled WGS sequence"/>
</dbReference>
<organism evidence="2 3">
    <name type="scientific">Pogonophryne albipinna</name>
    <dbReference type="NCBI Taxonomy" id="1090488"/>
    <lineage>
        <taxon>Eukaryota</taxon>
        <taxon>Metazoa</taxon>
        <taxon>Chordata</taxon>
        <taxon>Craniata</taxon>
        <taxon>Vertebrata</taxon>
        <taxon>Euteleostomi</taxon>
        <taxon>Actinopterygii</taxon>
        <taxon>Neopterygii</taxon>
        <taxon>Teleostei</taxon>
        <taxon>Neoteleostei</taxon>
        <taxon>Acanthomorphata</taxon>
        <taxon>Eupercaria</taxon>
        <taxon>Perciformes</taxon>
        <taxon>Notothenioidei</taxon>
        <taxon>Pogonophryne</taxon>
    </lineage>
</organism>
<reference evidence="2" key="1">
    <citation type="submission" date="2022-11" db="EMBL/GenBank/DDBJ databases">
        <title>Chromosome-level genome of Pogonophryne albipinna.</title>
        <authorList>
            <person name="Jo E."/>
        </authorList>
    </citation>
    <scope>NUCLEOTIDE SEQUENCE</scope>
    <source>
        <strain evidence="2">SGF0006</strain>
        <tissue evidence="2">Muscle</tissue>
    </source>
</reference>
<gene>
    <name evidence="2" type="ORF">JOQ06_009463</name>
</gene>
<dbReference type="AlphaFoldDB" id="A0AAD6FTK2"/>
<dbReference type="EMBL" id="JAPTMU010000002">
    <property type="protein sequence ID" value="KAJ4947428.1"/>
    <property type="molecule type" value="Genomic_DNA"/>
</dbReference>
<dbReference type="PANTHER" id="PTHR46113">
    <property type="entry name" value="SNAC DOMAIN-CONTAINING PROTEIN"/>
    <property type="match status" value="1"/>
</dbReference>
<evidence type="ECO:0000313" key="3">
    <source>
        <dbReference type="Proteomes" id="UP001219934"/>
    </source>
</evidence>
<feature type="region of interest" description="Disordered" evidence="1">
    <location>
        <begin position="182"/>
        <end position="235"/>
    </location>
</feature>
<dbReference type="PANTHER" id="PTHR46113:SF1">
    <property type="entry name" value="PEPTIDASE M17 LEUCYL AMINOPEPTIDASE N-TERMINAL DOMAIN-CONTAINING PROTEIN"/>
    <property type="match status" value="1"/>
</dbReference>
<comment type="caution">
    <text evidence="2">The sequence shown here is derived from an EMBL/GenBank/DDBJ whole genome shotgun (WGS) entry which is preliminary data.</text>
</comment>
<evidence type="ECO:0000256" key="1">
    <source>
        <dbReference type="SAM" id="MobiDB-lite"/>
    </source>
</evidence>
<keyword evidence="3" id="KW-1185">Reference proteome</keyword>
<feature type="compositionally biased region" description="Acidic residues" evidence="1">
    <location>
        <begin position="204"/>
        <end position="213"/>
    </location>
</feature>
<accession>A0AAD6FTK2</accession>
<protein>
    <submittedName>
        <fullName evidence="2">Uncharacterized protein</fullName>
    </submittedName>
</protein>
<name>A0AAD6FTK2_9TELE</name>
<sequence length="707" mass="79379">MLPSPTGPCQTSSRSLVFGLGPSITSEDGIITGAKLPTGRQILRCMLAKKPGANGALSQFEATKGVLEQVRLFYKKANIPMVSDKRACHKMVDLVNANNKLRKISQAKRSSETTAKQLEKMECRLDATFPLWPPNVEKLIDNLEDLAFLASMKTNRVATFGVLDKKLQLKVKRREERQAAAAARQSRCEKELEEMTAMSSLVSESDEEPEEDTNTVCPTSEDEPSHKRKKTGTNSQAVNVHISLHLTQQLTEQDAKCWRQSVRNGTSSGHHLHWDSKLTPMLSNVRQLEERLTVVVGDAERLKLLGVPAYKKQTNEACGVIIARLTSKLLQDWCCADQVVNMAFDTTASNTGHLTAACIAIQLSLGRPLLWSGCRHHIGEVLLNQVFTDLKVETSRSQDVTLFTRLRDKWNLLPQESSSQWSRCNTEQPLLGKLRGEEQTAVTFQRPGALHKARWMAKLLYTLKLALMKQHIALLPQGTITTRQQVPKIRAFAIFITHIYAKWWLTCEKSVDAAWNDLTLYHHLQAYKAVDEGIAASAIKALERHRWYLTGEMLPLALFSSKVPNEDKRALASAILEHKPAHLPMHIPEQRFGTGFGKPKFPTLWPTTSLADLANKDCWFGMHQLHIDPEFMSLDVKEWATNAAFKKSEVNVCAMNVVNDCAERGVKLTSDFVAVARKEQHLQNVLQAVEHDRSQQPNLRRCKLIAS</sequence>